<dbReference type="EMBL" id="CM045871">
    <property type="protein sequence ID" value="KAI7951394.1"/>
    <property type="molecule type" value="Genomic_DNA"/>
</dbReference>
<evidence type="ECO:0000313" key="2">
    <source>
        <dbReference type="Proteomes" id="UP001060170"/>
    </source>
</evidence>
<gene>
    <name evidence="1" type="ORF">MJO28_007078</name>
</gene>
<accession>A0ACC0ED11</accession>
<evidence type="ECO:0000313" key="1">
    <source>
        <dbReference type="EMBL" id="KAI7951394.1"/>
    </source>
</evidence>
<organism evidence="1 2">
    <name type="scientific">Puccinia striiformis f. sp. tritici</name>
    <dbReference type="NCBI Taxonomy" id="168172"/>
    <lineage>
        <taxon>Eukaryota</taxon>
        <taxon>Fungi</taxon>
        <taxon>Dikarya</taxon>
        <taxon>Basidiomycota</taxon>
        <taxon>Pucciniomycotina</taxon>
        <taxon>Pucciniomycetes</taxon>
        <taxon>Pucciniales</taxon>
        <taxon>Pucciniaceae</taxon>
        <taxon>Puccinia</taxon>
    </lineage>
</organism>
<reference evidence="1 2" key="3">
    <citation type="journal article" date="2022" name="Microbiol. Spectr.">
        <title>Folding features and dynamics of 3D genome architecture in plant fungal pathogens.</title>
        <authorList>
            <person name="Xia C."/>
        </authorList>
    </citation>
    <scope>NUCLEOTIDE SEQUENCE [LARGE SCALE GENOMIC DNA]</scope>
    <source>
        <strain evidence="1 2">93-210</strain>
    </source>
</reference>
<protein>
    <submittedName>
        <fullName evidence="1">Uncharacterized protein</fullName>
    </submittedName>
</protein>
<name>A0ACC0ED11_9BASI</name>
<proteinExistence type="predicted"/>
<keyword evidence="2" id="KW-1185">Reference proteome</keyword>
<dbReference type="Proteomes" id="UP001060170">
    <property type="component" value="Chromosome 7"/>
</dbReference>
<reference evidence="2" key="1">
    <citation type="journal article" date="2018" name="BMC Genomics">
        <title>Genomic insights into host adaptation between the wheat stripe rust pathogen (Puccinia striiformis f. sp. tritici) and the barley stripe rust pathogen (Puccinia striiformis f. sp. hordei).</title>
        <authorList>
            <person name="Xia C."/>
            <person name="Wang M."/>
            <person name="Yin C."/>
            <person name="Cornejo O.E."/>
            <person name="Hulbert S.H."/>
            <person name="Chen X."/>
        </authorList>
    </citation>
    <scope>NUCLEOTIDE SEQUENCE [LARGE SCALE GENOMIC DNA]</scope>
    <source>
        <strain evidence="2">93-210</strain>
    </source>
</reference>
<reference evidence="2" key="2">
    <citation type="journal article" date="2018" name="Mol. Plant Microbe Interact.">
        <title>Genome sequence resources for the wheat stripe rust pathogen (Puccinia striiformis f. sp. tritici) and the barley stripe rust pathogen (Puccinia striiformis f. sp. hordei).</title>
        <authorList>
            <person name="Xia C."/>
            <person name="Wang M."/>
            <person name="Yin C."/>
            <person name="Cornejo O.E."/>
            <person name="Hulbert S.H."/>
            <person name="Chen X."/>
        </authorList>
    </citation>
    <scope>NUCLEOTIDE SEQUENCE [LARGE SCALE GENOMIC DNA]</scope>
    <source>
        <strain evidence="2">93-210</strain>
    </source>
</reference>
<sequence>MVTPAKPEFLVNSFNHHYNSPVPSAARISHCIRPLSAAFSILTCSSRCPNNVPVCRSMVFNHRAPLPYSSRSTAQLLLPFVTTAPPTILICTLTSSANTDSNAVTSSLPLSPETVVACADGGNRAGGEGRSIAVNIPFPQTTGFPMRSGRSYALEGEISKLDDQSTPIFHVEHSSEDRELTGPELATGERYWQVIGDHEHQGIQTNAVRVFYVISVNDLDVPSNTRFKLGTRIFLTGHLMALGEGKGEGTLTVEVTAGMYFESP</sequence>
<comment type="caution">
    <text evidence="1">The sequence shown here is derived from an EMBL/GenBank/DDBJ whole genome shotgun (WGS) entry which is preliminary data.</text>
</comment>